<evidence type="ECO:0000256" key="3">
    <source>
        <dbReference type="ARBA" id="ARBA00022490"/>
    </source>
</evidence>
<organism evidence="15 16">
    <name type="scientific">Leptobrachium leishanense</name>
    <name type="common">Leishan spiny toad</name>
    <dbReference type="NCBI Taxonomy" id="445787"/>
    <lineage>
        <taxon>Eukaryota</taxon>
        <taxon>Metazoa</taxon>
        <taxon>Chordata</taxon>
        <taxon>Craniata</taxon>
        <taxon>Vertebrata</taxon>
        <taxon>Euteleostomi</taxon>
        <taxon>Amphibia</taxon>
        <taxon>Batrachia</taxon>
        <taxon>Anura</taxon>
        <taxon>Pelobatoidea</taxon>
        <taxon>Megophryidae</taxon>
        <taxon>Leptobrachium</taxon>
    </lineage>
</organism>
<dbReference type="FunFam" id="2.70.160.11:FF:000006">
    <property type="entry name" value="Protein arginine methyltransferase 9"/>
    <property type="match status" value="1"/>
</dbReference>
<dbReference type="PROSITE" id="PS51678">
    <property type="entry name" value="SAM_MT_PRMT"/>
    <property type="match status" value="2"/>
</dbReference>
<evidence type="ECO:0000256" key="12">
    <source>
        <dbReference type="PROSITE-ProRule" id="PRU01015"/>
    </source>
</evidence>
<evidence type="ECO:0000256" key="1">
    <source>
        <dbReference type="ARBA" id="ARBA00004496"/>
    </source>
</evidence>
<reference evidence="15" key="1">
    <citation type="submission" date="2025-08" db="UniProtKB">
        <authorList>
            <consortium name="Ensembl"/>
        </authorList>
    </citation>
    <scope>IDENTIFICATION</scope>
</reference>
<comment type="subcellular location">
    <subcellularLocation>
        <location evidence="1">Cytoplasm</location>
    </subcellularLocation>
</comment>
<dbReference type="GO" id="GO:0042054">
    <property type="term" value="F:histone methyltransferase activity"/>
    <property type="evidence" value="ECO:0007669"/>
    <property type="project" value="TreeGrafter"/>
</dbReference>
<evidence type="ECO:0000313" key="16">
    <source>
        <dbReference type="Proteomes" id="UP000694569"/>
    </source>
</evidence>
<dbReference type="InterPro" id="IPR025799">
    <property type="entry name" value="Arg_MeTrfase"/>
</dbReference>
<dbReference type="Gene3D" id="3.40.50.150">
    <property type="entry name" value="Vaccinia Virus protein VP39"/>
    <property type="match status" value="2"/>
</dbReference>
<dbReference type="InterPro" id="IPR029063">
    <property type="entry name" value="SAM-dependent_MTases_sf"/>
</dbReference>
<dbReference type="FunFam" id="3.40.50.150:FF:000384">
    <property type="entry name" value="Protein arginine methyltransferase 9"/>
    <property type="match status" value="1"/>
</dbReference>
<dbReference type="Gene3D" id="1.25.40.10">
    <property type="entry name" value="Tetratricopeptide repeat domain"/>
    <property type="match status" value="1"/>
</dbReference>
<evidence type="ECO:0000256" key="9">
    <source>
        <dbReference type="ARBA" id="ARBA00048612"/>
    </source>
</evidence>
<dbReference type="CDD" id="cd02440">
    <property type="entry name" value="AdoMet_MTases"/>
    <property type="match status" value="1"/>
</dbReference>
<evidence type="ECO:0000256" key="5">
    <source>
        <dbReference type="ARBA" id="ARBA00022679"/>
    </source>
</evidence>
<keyword evidence="4 12" id="KW-0489">Methyltransferase</keyword>
<comment type="catalytic activity">
    <reaction evidence="9">
        <text>L-arginyl-[protein] + 2 S-adenosyl-L-methionine = N(omega),N(omega)'-dimethyl-L-arginyl-[protein] + 2 S-adenosyl-L-homocysteine + 2 H(+)</text>
        <dbReference type="Rhea" id="RHEA:48108"/>
        <dbReference type="Rhea" id="RHEA-COMP:10532"/>
        <dbReference type="Rhea" id="RHEA-COMP:11992"/>
        <dbReference type="ChEBI" id="CHEBI:15378"/>
        <dbReference type="ChEBI" id="CHEBI:29965"/>
        <dbReference type="ChEBI" id="CHEBI:57856"/>
        <dbReference type="ChEBI" id="CHEBI:59789"/>
        <dbReference type="ChEBI" id="CHEBI:88221"/>
        <dbReference type="EC" id="2.1.1.320"/>
    </reaction>
</comment>
<dbReference type="GO" id="GO:0005634">
    <property type="term" value="C:nucleus"/>
    <property type="evidence" value="ECO:0007669"/>
    <property type="project" value="TreeGrafter"/>
</dbReference>
<evidence type="ECO:0000256" key="4">
    <source>
        <dbReference type="ARBA" id="ARBA00022603"/>
    </source>
</evidence>
<dbReference type="Proteomes" id="UP000694569">
    <property type="component" value="Unplaced"/>
</dbReference>
<dbReference type="GO" id="GO:0035243">
    <property type="term" value="F:protein-arginine omega-N symmetric methyltransferase activity"/>
    <property type="evidence" value="ECO:0007669"/>
    <property type="project" value="UniProtKB-EC"/>
</dbReference>
<dbReference type="Pfam" id="PF22528">
    <property type="entry name" value="PRMT_C"/>
    <property type="match status" value="1"/>
</dbReference>
<feature type="domain" description="Protein arginine N-methyltransferase" evidence="14">
    <location>
        <begin position="734"/>
        <end position="830"/>
    </location>
</feature>
<sequence length="843" mass="94077">MSEAGGRSSRRGKRPGRTPGRRELVARSLQSAQLCLEEQDYGTAYAHFLLVLSLAPEVKGRYKETFQYTLFKWSEELYAINRSQDLFNCYEQALELFPFDDVICNSMGEQLFRLGFRDEAAGYFYKAVKLNPGSLDAKENFYRIANWLVERWHFVMLNDKKRNLMYRRAIHKAIQNGCKTVLDIGAGTGILSMFAKQAGAVDVYACELSKTMYELACEVVTANKMENSIKLLHMKSYDIQIPEHLPDRVSLVVTETLDAGLFGEGIVETLIHAWKTLLLPPKPSESCGGGHGQVIPSSAVIYGMAVECPEIRRHHRVCVKDVAGVQLMKPMQFCSPVPGVYKSDSATEPYDTEKMNRVPGGYRALTRPFQALTVDFNSLQDLENIAAGKKCRLSVPVCEQGQLDCFITWFVLHLDNEHLLSTEPNEETCWEQAVFPIQNLPDDGYFVSPGDTVVVDISCPDCYLRCDFVTVSKANLPAGDLDIEAPENMVVGNESELCDVLASLHTTTLEDPTQCILESNEIALLNNVPYHEHFRAAMNKLVSSLMSRGNDFPCVNGGLPTGSPATIEPLYILDVSEGFSILSVIAAQLGHVKSYSSVEKHQHRITLEKMLEVNGLAKDCLEFWLSQLDADEEVLQRPKSDKLWSIIILDVIDISGLLRQEVMEKAAIARCLLQSGGKIFPQWIIMRGILIESQTLLLESSVQGTDPTLGFSIAPSINQFKVPVHVFLTLSTLPHVILSEPMDLLRLDMMNPYSNSLNNSSTEIKVRVCKSGQVTAVTFWYHLHLDDDIYIDTSSEGSHLKQAAFVLDTPLPVENGEELLLSIHLQNSNVSVTITRPQGEAHQ</sequence>
<dbReference type="GeneTree" id="ENSGT00940000158472"/>
<dbReference type="FunFam" id="1.25.40.10:FF:000138">
    <property type="entry name" value="Protein arginine methyltransferase 9"/>
    <property type="match status" value="1"/>
</dbReference>
<dbReference type="Pfam" id="PF06325">
    <property type="entry name" value="PrmA"/>
    <property type="match status" value="1"/>
</dbReference>
<evidence type="ECO:0000256" key="7">
    <source>
        <dbReference type="ARBA" id="ARBA00022737"/>
    </source>
</evidence>
<reference evidence="15" key="2">
    <citation type="submission" date="2025-09" db="UniProtKB">
        <authorList>
            <consortium name="Ensembl"/>
        </authorList>
    </citation>
    <scope>IDENTIFICATION</scope>
</reference>
<dbReference type="Gene3D" id="2.70.160.11">
    <property type="entry name" value="Hnrnp arginine n-methyltransferase1"/>
    <property type="match status" value="2"/>
</dbReference>
<evidence type="ECO:0000313" key="15">
    <source>
        <dbReference type="Ensembl" id="ENSLLEP00000002611.1"/>
    </source>
</evidence>
<dbReference type="PANTHER" id="PTHR11006">
    <property type="entry name" value="PROTEIN ARGININE N-METHYLTRANSFERASE"/>
    <property type="match status" value="1"/>
</dbReference>
<keyword evidence="16" id="KW-1185">Reference proteome</keyword>
<keyword evidence="7" id="KW-0677">Repeat</keyword>
<dbReference type="OrthoDB" id="5980806at2759"/>
<proteinExistence type="predicted"/>
<dbReference type="GO" id="GO:0032259">
    <property type="term" value="P:methylation"/>
    <property type="evidence" value="ECO:0007669"/>
    <property type="project" value="UniProtKB-KW"/>
</dbReference>
<evidence type="ECO:0000256" key="6">
    <source>
        <dbReference type="ARBA" id="ARBA00022691"/>
    </source>
</evidence>
<gene>
    <name evidence="15" type="primary">PRMT9</name>
</gene>
<dbReference type="GO" id="GO:0005737">
    <property type="term" value="C:cytoplasm"/>
    <property type="evidence" value="ECO:0007669"/>
    <property type="project" value="UniProtKB-SubCell"/>
</dbReference>
<feature type="region of interest" description="Disordered" evidence="13">
    <location>
        <begin position="1"/>
        <end position="22"/>
    </location>
</feature>
<keyword evidence="6 12" id="KW-0949">S-adenosyl-L-methionine</keyword>
<dbReference type="Ensembl" id="ENSLLET00000002727.1">
    <property type="protein sequence ID" value="ENSLLEP00000002611.1"/>
    <property type="gene ID" value="ENSLLEG00000001702.1"/>
</dbReference>
<dbReference type="InterPro" id="IPR055135">
    <property type="entry name" value="PRMT_dom"/>
</dbReference>
<name>A0A8C5P707_9ANUR</name>
<dbReference type="InterPro" id="IPR011990">
    <property type="entry name" value="TPR-like_helical_dom_sf"/>
</dbReference>
<evidence type="ECO:0000259" key="14">
    <source>
        <dbReference type="Pfam" id="PF22528"/>
    </source>
</evidence>
<dbReference type="EC" id="2.1.1.320" evidence="2"/>
<evidence type="ECO:0000256" key="11">
    <source>
        <dbReference type="ARBA" id="ARBA00076152"/>
    </source>
</evidence>
<dbReference type="PANTHER" id="PTHR11006:SF60">
    <property type="entry name" value="PROTEIN ARGININE N-METHYLTRANSFERASE 9"/>
    <property type="match status" value="1"/>
</dbReference>
<evidence type="ECO:0000256" key="8">
    <source>
        <dbReference type="ARBA" id="ARBA00022803"/>
    </source>
</evidence>
<evidence type="ECO:0000256" key="10">
    <source>
        <dbReference type="ARBA" id="ARBA00069513"/>
    </source>
</evidence>
<accession>A0A8C5P707</accession>
<keyword evidence="8" id="KW-0802">TPR repeat</keyword>
<evidence type="ECO:0000256" key="2">
    <source>
        <dbReference type="ARBA" id="ARBA00011935"/>
    </source>
</evidence>
<dbReference type="SUPFAM" id="SSF48452">
    <property type="entry name" value="TPR-like"/>
    <property type="match status" value="1"/>
</dbReference>
<keyword evidence="3" id="KW-0963">Cytoplasm</keyword>
<dbReference type="FunFam" id="3.40.50.150:FF:000078">
    <property type="entry name" value="Protein arginine methyltransferase 9"/>
    <property type="match status" value="1"/>
</dbReference>
<keyword evidence="5 12" id="KW-0808">Transferase</keyword>
<evidence type="ECO:0000256" key="13">
    <source>
        <dbReference type="SAM" id="MobiDB-lite"/>
    </source>
</evidence>
<dbReference type="AlphaFoldDB" id="A0A8C5P707"/>
<protein>
    <recommendedName>
        <fullName evidence="10">Protein arginine N-methyltransferase 9</fullName>
        <ecNumber evidence="2">2.1.1.320</ecNumber>
    </recommendedName>
    <alternativeName>
        <fullName evidence="11">Protein arginine N-methyltransferase 10</fullName>
    </alternativeName>
</protein>
<dbReference type="SUPFAM" id="SSF53335">
    <property type="entry name" value="S-adenosyl-L-methionine-dependent methyltransferases"/>
    <property type="match status" value="2"/>
</dbReference>